<name>A0A845AT41_9SPHN</name>
<keyword evidence="1" id="KW-0472">Membrane</keyword>
<feature type="transmembrane region" description="Helical" evidence="1">
    <location>
        <begin position="91"/>
        <end position="112"/>
    </location>
</feature>
<dbReference type="EMBL" id="WTYE01000001">
    <property type="protein sequence ID" value="MXP31676.1"/>
    <property type="molecule type" value="Genomic_DNA"/>
</dbReference>
<keyword evidence="1" id="KW-1133">Transmembrane helix</keyword>
<sequence length="151" mass="16873">MADTDRNTAPWHVWVVGLLALFWNGFGATDYTMTQTENRGWFESMGFDAGTTDAILAFMDSAPMWTHAAWALGVWGGVLAAILLMMRNKLAVPVFAVSLLGAFLGLVNYWTADYPPELRQIADSSMMYIVVLIAAFWLFYAYRMKTAGVLR</sequence>
<gene>
    <name evidence="2" type="ORF">GRI94_07555</name>
</gene>
<feature type="transmembrane region" description="Helical" evidence="1">
    <location>
        <begin position="65"/>
        <end position="84"/>
    </location>
</feature>
<protein>
    <recommendedName>
        <fullName evidence="4">Sugar transporter</fullName>
    </recommendedName>
</protein>
<reference evidence="2 3" key="1">
    <citation type="submission" date="2019-12" db="EMBL/GenBank/DDBJ databases">
        <title>Genomic-based taxomic classification of the family Erythrobacteraceae.</title>
        <authorList>
            <person name="Xu L."/>
        </authorList>
    </citation>
    <scope>NUCLEOTIDE SEQUENCE [LARGE SCALE GENOMIC DNA]</scope>
    <source>
        <strain evidence="2 3">JCM 16677</strain>
    </source>
</reference>
<comment type="caution">
    <text evidence="2">The sequence shown here is derived from an EMBL/GenBank/DDBJ whole genome shotgun (WGS) entry which is preliminary data.</text>
</comment>
<keyword evidence="3" id="KW-1185">Reference proteome</keyword>
<proteinExistence type="predicted"/>
<evidence type="ECO:0000313" key="3">
    <source>
        <dbReference type="Proteomes" id="UP000446786"/>
    </source>
</evidence>
<keyword evidence="1" id="KW-0812">Transmembrane</keyword>
<feature type="transmembrane region" description="Helical" evidence="1">
    <location>
        <begin position="124"/>
        <end position="142"/>
    </location>
</feature>
<evidence type="ECO:0000313" key="2">
    <source>
        <dbReference type="EMBL" id="MXP31676.1"/>
    </source>
</evidence>
<dbReference type="OrthoDB" id="5801787at2"/>
<feature type="transmembrane region" description="Helical" evidence="1">
    <location>
        <begin position="12"/>
        <end position="29"/>
    </location>
</feature>
<dbReference type="AlphaFoldDB" id="A0A845AT41"/>
<evidence type="ECO:0008006" key="4">
    <source>
        <dbReference type="Google" id="ProtNLM"/>
    </source>
</evidence>
<dbReference type="RefSeq" id="WP_160779094.1">
    <property type="nucleotide sequence ID" value="NZ_BAAAZF010000001.1"/>
</dbReference>
<evidence type="ECO:0000256" key="1">
    <source>
        <dbReference type="SAM" id="Phobius"/>
    </source>
</evidence>
<accession>A0A845AT41</accession>
<dbReference type="Proteomes" id="UP000446786">
    <property type="component" value="Unassembled WGS sequence"/>
</dbReference>
<organism evidence="2 3">
    <name type="scientific">Parerythrobacter jejuensis</name>
    <dbReference type="NCBI Taxonomy" id="795812"/>
    <lineage>
        <taxon>Bacteria</taxon>
        <taxon>Pseudomonadati</taxon>
        <taxon>Pseudomonadota</taxon>
        <taxon>Alphaproteobacteria</taxon>
        <taxon>Sphingomonadales</taxon>
        <taxon>Erythrobacteraceae</taxon>
        <taxon>Parerythrobacter</taxon>
    </lineage>
</organism>